<dbReference type="InterPro" id="IPR026854">
    <property type="entry name" value="VPS13_N"/>
</dbReference>
<dbReference type="PANTHER" id="PTHR16166:SF93">
    <property type="entry name" value="INTERMEMBRANE LIPID TRANSFER PROTEIN VPS13"/>
    <property type="match status" value="1"/>
</dbReference>
<dbReference type="InterPro" id="IPR026847">
    <property type="entry name" value="VPS13"/>
</dbReference>
<organism evidence="5 6">
    <name type="scientific">Basidiobolus ranarum</name>
    <dbReference type="NCBI Taxonomy" id="34480"/>
    <lineage>
        <taxon>Eukaryota</taxon>
        <taxon>Fungi</taxon>
        <taxon>Fungi incertae sedis</taxon>
        <taxon>Zoopagomycota</taxon>
        <taxon>Entomophthoromycotina</taxon>
        <taxon>Basidiobolomycetes</taxon>
        <taxon>Basidiobolales</taxon>
        <taxon>Basidiobolaceae</taxon>
        <taxon>Basidiobolus</taxon>
    </lineage>
</organism>
<evidence type="ECO:0000259" key="4">
    <source>
        <dbReference type="Pfam" id="PF12624"/>
    </source>
</evidence>
<name>A0ABR2WIX5_9FUNG</name>
<feature type="coiled-coil region" evidence="3">
    <location>
        <begin position="92"/>
        <end position="119"/>
    </location>
</feature>
<sequence length="334" mass="38257">MFETLVANVLNKFLGDYVSNLETTQLNIAIWKGDVKLRGLKLRKEALDKFNLPIDVLEGYLGELTLKIPWQNLKTQPVRVFIDNVYILAAPRRDTSYDQNEEEERLQKLKQEKLETAELLHTQPSSAPTNNDAKSNSFTLQLVTKIVDNLQVSINNIHIRYEDQISNPDHPFSVGVTLSELSAVSTDENWNETFISQPTDAVHKLLKLKSLGVYWNTESKSLAGKSYEEFIRSFTSLITSEKNNSLEHQFVLKPVSGAGRLILNKSFNADKAKNVALLLFDEFGFVIDDEQYRDLLLLANLFEYSIRQEKYRSFRPPRDVSPKDDPKAWLRFAG</sequence>
<feature type="non-terminal residue" evidence="5">
    <location>
        <position position="334"/>
    </location>
</feature>
<dbReference type="EMBL" id="JASJQH010001379">
    <property type="protein sequence ID" value="KAK9761464.1"/>
    <property type="molecule type" value="Genomic_DNA"/>
</dbReference>
<accession>A0ABR2WIX5</accession>
<keyword evidence="2" id="KW-0813">Transport</keyword>
<evidence type="ECO:0000256" key="3">
    <source>
        <dbReference type="SAM" id="Coils"/>
    </source>
</evidence>
<reference evidence="5 6" key="1">
    <citation type="submission" date="2023-04" db="EMBL/GenBank/DDBJ databases">
        <title>Genome of Basidiobolus ranarum AG-B5.</title>
        <authorList>
            <person name="Stajich J.E."/>
            <person name="Carter-House D."/>
            <person name="Gryganskyi A."/>
        </authorList>
    </citation>
    <scope>NUCLEOTIDE SEQUENCE [LARGE SCALE GENOMIC DNA]</scope>
    <source>
        <strain evidence="5 6">AG-B5</strain>
    </source>
</reference>
<feature type="domain" description="Chorein N-terminal" evidence="4">
    <location>
        <begin position="1"/>
        <end position="334"/>
    </location>
</feature>
<comment type="caution">
    <text evidence="5">The sequence shown here is derived from an EMBL/GenBank/DDBJ whole genome shotgun (WGS) entry which is preliminary data.</text>
</comment>
<dbReference type="Proteomes" id="UP001479436">
    <property type="component" value="Unassembled WGS sequence"/>
</dbReference>
<gene>
    <name evidence="5" type="primary">VPS13_6</name>
    <name evidence="5" type="ORF">K7432_013630</name>
</gene>
<keyword evidence="6" id="KW-1185">Reference proteome</keyword>
<evidence type="ECO:0000256" key="2">
    <source>
        <dbReference type="ARBA" id="ARBA00022448"/>
    </source>
</evidence>
<dbReference type="PANTHER" id="PTHR16166">
    <property type="entry name" value="VACUOLAR PROTEIN SORTING-ASSOCIATED PROTEIN VPS13"/>
    <property type="match status" value="1"/>
</dbReference>
<evidence type="ECO:0000313" key="6">
    <source>
        <dbReference type="Proteomes" id="UP001479436"/>
    </source>
</evidence>
<comment type="similarity">
    <text evidence="1">Belongs to the VPS13 family.</text>
</comment>
<dbReference type="Pfam" id="PF12624">
    <property type="entry name" value="VPS13_N"/>
    <property type="match status" value="1"/>
</dbReference>
<keyword evidence="3" id="KW-0175">Coiled coil</keyword>
<evidence type="ECO:0000256" key="1">
    <source>
        <dbReference type="ARBA" id="ARBA00006545"/>
    </source>
</evidence>
<evidence type="ECO:0000313" key="5">
    <source>
        <dbReference type="EMBL" id="KAK9761464.1"/>
    </source>
</evidence>
<protein>
    <submittedName>
        <fullName evidence="5">Vacuolar protein sorting-associated protein 13</fullName>
    </submittedName>
</protein>
<proteinExistence type="inferred from homology"/>